<organism evidence="2 3">
    <name type="scientific">Candidatus Woesebacteria bacterium GW2011_GWA1_40_45</name>
    <dbReference type="NCBI Taxonomy" id="1618554"/>
    <lineage>
        <taxon>Bacteria</taxon>
        <taxon>Candidatus Woeseibacteriota</taxon>
    </lineage>
</organism>
<proteinExistence type="predicted"/>
<dbReference type="InterPro" id="IPR039430">
    <property type="entry name" value="Thymidylate_kin-like_dom"/>
</dbReference>
<evidence type="ECO:0000259" key="1">
    <source>
        <dbReference type="Pfam" id="PF02223"/>
    </source>
</evidence>
<sequence length="207" mass="23726">MKGKFIVIYGANNFGKTLQARILVDELRAAGITAAYLKYPIYELEPTGPRLEGILRKGDEKNLSPLERQKIFAQNRRDYEPTLFGRLELGEWVVAEDYRKTGIAWGITYGVDIWTMEKLNNGMYPEDLEICLDGARFAQAIEENHLHEQSGLWDKNRAVYKVLALRYDWKVVDASKEVGQVELPDLFWPISIPRAIPEGGIIREINL</sequence>
<dbReference type="EMBL" id="LBZB01000008">
    <property type="protein sequence ID" value="KKR63252.1"/>
    <property type="molecule type" value="Genomic_DNA"/>
</dbReference>
<dbReference type="SUPFAM" id="SSF52540">
    <property type="entry name" value="P-loop containing nucleoside triphosphate hydrolases"/>
    <property type="match status" value="1"/>
</dbReference>
<accession>A0A0G0VKG6</accession>
<name>A0A0G0VKG6_9BACT</name>
<gene>
    <name evidence="2" type="ORF">UU03_C0008G0002</name>
</gene>
<dbReference type="AlphaFoldDB" id="A0A0G0VKG6"/>
<reference evidence="2 3" key="1">
    <citation type="journal article" date="2015" name="Nature">
        <title>rRNA introns, odd ribosomes, and small enigmatic genomes across a large radiation of phyla.</title>
        <authorList>
            <person name="Brown C.T."/>
            <person name="Hug L.A."/>
            <person name="Thomas B.C."/>
            <person name="Sharon I."/>
            <person name="Castelle C.J."/>
            <person name="Singh A."/>
            <person name="Wilkins M.J."/>
            <person name="Williams K.H."/>
            <person name="Banfield J.F."/>
        </authorList>
    </citation>
    <scope>NUCLEOTIDE SEQUENCE [LARGE SCALE GENOMIC DNA]</scope>
</reference>
<dbReference type="InterPro" id="IPR027417">
    <property type="entry name" value="P-loop_NTPase"/>
</dbReference>
<dbReference type="Gene3D" id="3.40.50.300">
    <property type="entry name" value="P-loop containing nucleotide triphosphate hydrolases"/>
    <property type="match status" value="1"/>
</dbReference>
<comment type="caution">
    <text evidence="2">The sequence shown here is derived from an EMBL/GenBank/DDBJ whole genome shotgun (WGS) entry which is preliminary data.</text>
</comment>
<dbReference type="Pfam" id="PF02223">
    <property type="entry name" value="Thymidylate_kin"/>
    <property type="match status" value="1"/>
</dbReference>
<dbReference type="Proteomes" id="UP000034613">
    <property type="component" value="Unassembled WGS sequence"/>
</dbReference>
<protein>
    <recommendedName>
        <fullName evidence="1">Thymidylate kinase-like domain-containing protein</fullName>
    </recommendedName>
</protein>
<evidence type="ECO:0000313" key="3">
    <source>
        <dbReference type="Proteomes" id="UP000034613"/>
    </source>
</evidence>
<feature type="domain" description="Thymidylate kinase-like" evidence="1">
    <location>
        <begin position="10"/>
        <end position="182"/>
    </location>
</feature>
<evidence type="ECO:0000313" key="2">
    <source>
        <dbReference type="EMBL" id="KKR63252.1"/>
    </source>
</evidence>